<dbReference type="InterPro" id="IPR013013">
    <property type="entry name" value="PTS_EIIC_1"/>
</dbReference>
<dbReference type="InterPro" id="IPR036878">
    <property type="entry name" value="Glu_permease_IIB"/>
</dbReference>
<dbReference type="PROSITE" id="PS51103">
    <property type="entry name" value="PTS_EIIC_TYPE_1"/>
    <property type="match status" value="1"/>
</dbReference>
<sequence length="468" mass="49684">MAKDYKKLAEIIVKLSGGVRNISSASHCMTRLRLNLVDETKFDNAAISALPEVLTVVIQNGEHQIVIGQDVPNLYAEIQKINGIKEKGYVEDAETAREDIALDKKPGEKHDYLNIVMSFIGGTFSPVIPVLVAGGLTGAVLTLLTNFFGVSAESGTYTVIYAINQATFYFLPIFIGFSAATRLKSNGYLGAFLGAILLYQTINGAEGLDIFGVGVPTVTYNSTVFPIILGVLFMSVIYKFLEKYMPVYFKTIFVPLLTILITVPVTLIVLGPIGNVLGTWLADGVYALYQAFPAPAVMIIGITTPLMVFFGMNNATYPVLFALIAEVGSDPLICTGMAPANVAVGGAALAAMFISKDINQKSVSMSAGITALCGITEPAVYGVLFPQKFPLIGAMVGGGIGGLLAGLLGMTQYVVSTPGFISLPAYIDPSGSHYNLIVSIVVMLVALVMGFVTTYSLGKRSLKNTSSN</sequence>
<evidence type="ECO:0000256" key="11">
    <source>
        <dbReference type="PROSITE-ProRule" id="PRU00421"/>
    </source>
</evidence>
<keyword evidence="9 12" id="KW-1133">Transmembrane helix</keyword>
<keyword evidence="2" id="KW-0813">Transport</keyword>
<dbReference type="AlphaFoldDB" id="A0A139NB16"/>
<dbReference type="SUPFAM" id="SSF55604">
    <property type="entry name" value="Glucose permease domain IIB"/>
    <property type="match status" value="1"/>
</dbReference>
<comment type="caution">
    <text evidence="15">The sequence shown here is derived from an EMBL/GenBank/DDBJ whole genome shotgun (WGS) entry which is preliminary data.</text>
</comment>
<dbReference type="EC" id="2.7.1.69" evidence="15"/>
<feature type="transmembrane region" description="Helical" evidence="12">
    <location>
        <begin position="434"/>
        <end position="457"/>
    </location>
</feature>
<dbReference type="GO" id="GO:0008982">
    <property type="term" value="F:protein-N(PI)-phosphohistidine-sugar phosphotransferase activity"/>
    <property type="evidence" value="ECO:0007669"/>
    <property type="project" value="InterPro"/>
</dbReference>
<keyword evidence="7 12" id="KW-0812">Transmembrane</keyword>
<gene>
    <name evidence="15" type="ORF">SGADD02_00289</name>
</gene>
<evidence type="ECO:0000256" key="1">
    <source>
        <dbReference type="ARBA" id="ARBA00004651"/>
    </source>
</evidence>
<feature type="transmembrane region" description="Helical" evidence="12">
    <location>
        <begin position="222"/>
        <end position="241"/>
    </location>
</feature>
<keyword evidence="8" id="KW-0418">Kinase</keyword>
<dbReference type="GO" id="GO:0009401">
    <property type="term" value="P:phosphoenolpyruvate-dependent sugar phosphotransferase system"/>
    <property type="evidence" value="ECO:0007669"/>
    <property type="project" value="UniProtKB-KW"/>
</dbReference>
<dbReference type="Pfam" id="PF02378">
    <property type="entry name" value="PTS_EIIC"/>
    <property type="match status" value="1"/>
</dbReference>
<evidence type="ECO:0000256" key="2">
    <source>
        <dbReference type="ARBA" id="ARBA00022448"/>
    </source>
</evidence>
<dbReference type="PANTHER" id="PTHR30175:SF1">
    <property type="entry name" value="PTS SYSTEM ARBUTIN-, CELLOBIOSE-, AND SALICIN-SPECIFIC EIIBC COMPONENT-RELATED"/>
    <property type="match status" value="1"/>
</dbReference>
<evidence type="ECO:0000256" key="8">
    <source>
        <dbReference type="ARBA" id="ARBA00022777"/>
    </source>
</evidence>
<evidence type="ECO:0000259" key="13">
    <source>
        <dbReference type="PROSITE" id="PS51098"/>
    </source>
</evidence>
<dbReference type="RefSeq" id="WP_061458183.1">
    <property type="nucleotide sequence ID" value="NZ_KQ968744.1"/>
</dbReference>
<dbReference type="PROSITE" id="PS51098">
    <property type="entry name" value="PTS_EIIB_TYPE_1"/>
    <property type="match status" value="1"/>
</dbReference>
<accession>A0A139NB16</accession>
<proteinExistence type="predicted"/>
<evidence type="ECO:0000256" key="4">
    <source>
        <dbReference type="ARBA" id="ARBA00022597"/>
    </source>
</evidence>
<feature type="domain" description="PTS EIIB type-1" evidence="13">
    <location>
        <begin position="6"/>
        <end position="88"/>
    </location>
</feature>
<keyword evidence="6" id="KW-0598">Phosphotransferase system</keyword>
<keyword evidence="4" id="KW-0762">Sugar transport</keyword>
<dbReference type="GO" id="GO:0005886">
    <property type="term" value="C:plasma membrane"/>
    <property type="evidence" value="ECO:0007669"/>
    <property type="project" value="UniProtKB-SubCell"/>
</dbReference>
<feature type="transmembrane region" description="Helical" evidence="12">
    <location>
        <begin position="112"/>
        <end position="139"/>
    </location>
</feature>
<dbReference type="InterPro" id="IPR050558">
    <property type="entry name" value="PTS_Sugar-Specific_Components"/>
</dbReference>
<dbReference type="CDD" id="cd00212">
    <property type="entry name" value="PTS_IIB_glc"/>
    <property type="match status" value="1"/>
</dbReference>
<dbReference type="PANTHER" id="PTHR30175">
    <property type="entry name" value="PHOSPHOTRANSFERASE SYSTEM TRANSPORT PROTEIN"/>
    <property type="match status" value="1"/>
</dbReference>
<keyword evidence="3" id="KW-1003">Cell membrane</keyword>
<dbReference type="EMBL" id="LQOF01000025">
    <property type="protein sequence ID" value="KXT73255.1"/>
    <property type="molecule type" value="Genomic_DNA"/>
</dbReference>
<protein>
    <submittedName>
        <fullName evidence="15">PTS system, beta-glucoside-specific IIA or IIB or IIC component</fullName>
        <ecNumber evidence="15">2.7.1.69</ecNumber>
    </submittedName>
</protein>
<keyword evidence="10 12" id="KW-0472">Membrane</keyword>
<dbReference type="PATRIC" id="fig|315405.11.peg.317"/>
<evidence type="ECO:0000256" key="3">
    <source>
        <dbReference type="ARBA" id="ARBA00022475"/>
    </source>
</evidence>
<feature type="transmembrane region" description="Helical" evidence="12">
    <location>
        <begin position="391"/>
        <end position="414"/>
    </location>
</feature>
<evidence type="ECO:0000256" key="9">
    <source>
        <dbReference type="ARBA" id="ARBA00022989"/>
    </source>
</evidence>
<dbReference type="Pfam" id="PF00367">
    <property type="entry name" value="PTS_EIIB"/>
    <property type="match status" value="1"/>
</dbReference>
<dbReference type="InterPro" id="IPR003352">
    <property type="entry name" value="PTS_EIIC"/>
</dbReference>
<evidence type="ECO:0000313" key="15">
    <source>
        <dbReference type="EMBL" id="KXT73255.1"/>
    </source>
</evidence>
<feature type="transmembrane region" description="Helical" evidence="12">
    <location>
        <begin position="253"/>
        <end position="274"/>
    </location>
</feature>
<dbReference type="InterPro" id="IPR018113">
    <property type="entry name" value="PTrfase_EIIB_Cys"/>
</dbReference>
<evidence type="ECO:0000256" key="12">
    <source>
        <dbReference type="SAM" id="Phobius"/>
    </source>
</evidence>
<dbReference type="GO" id="GO:0090589">
    <property type="term" value="F:protein-phosphocysteine-trehalose phosphotransferase system transporter activity"/>
    <property type="evidence" value="ECO:0007669"/>
    <property type="project" value="TreeGrafter"/>
</dbReference>
<feature type="transmembrane region" description="Helical" evidence="12">
    <location>
        <begin position="286"/>
        <end position="311"/>
    </location>
</feature>
<feature type="transmembrane region" description="Helical" evidence="12">
    <location>
        <begin position="186"/>
        <end position="202"/>
    </location>
</feature>
<evidence type="ECO:0000256" key="5">
    <source>
        <dbReference type="ARBA" id="ARBA00022679"/>
    </source>
</evidence>
<evidence type="ECO:0000256" key="7">
    <source>
        <dbReference type="ARBA" id="ARBA00022692"/>
    </source>
</evidence>
<evidence type="ECO:0000256" key="10">
    <source>
        <dbReference type="ARBA" id="ARBA00023136"/>
    </source>
</evidence>
<reference evidence="15 16" key="1">
    <citation type="submission" date="2016-01" db="EMBL/GenBank/DDBJ databases">
        <title>Highly variable Streptococcus oralis are common among viridans streptococci isolated from primates.</title>
        <authorList>
            <person name="Denapaite D."/>
            <person name="Rieger M."/>
            <person name="Koendgen S."/>
            <person name="Brueckner R."/>
            <person name="Ochigava I."/>
            <person name="Kappeler P."/>
            <person name="Maetz-Rensing K."/>
            <person name="Leendertz F."/>
            <person name="Hakenbeck R."/>
        </authorList>
    </citation>
    <scope>NUCLEOTIDE SEQUENCE [LARGE SCALE GENOMIC DNA]</scope>
    <source>
        <strain evidence="15 16">DD02</strain>
    </source>
</reference>
<evidence type="ECO:0000259" key="14">
    <source>
        <dbReference type="PROSITE" id="PS51103"/>
    </source>
</evidence>
<dbReference type="GO" id="GO:0016301">
    <property type="term" value="F:kinase activity"/>
    <property type="evidence" value="ECO:0007669"/>
    <property type="project" value="UniProtKB-KW"/>
</dbReference>
<feature type="domain" description="PTS EIIC type-1" evidence="14">
    <location>
        <begin position="118"/>
        <end position="468"/>
    </location>
</feature>
<dbReference type="PROSITE" id="PS01035">
    <property type="entry name" value="PTS_EIIB_TYPE_1_CYS"/>
    <property type="match status" value="1"/>
</dbReference>
<organism evidence="15 16">
    <name type="scientific">Streptococcus gallolyticus</name>
    <dbReference type="NCBI Taxonomy" id="315405"/>
    <lineage>
        <taxon>Bacteria</taxon>
        <taxon>Bacillati</taxon>
        <taxon>Bacillota</taxon>
        <taxon>Bacilli</taxon>
        <taxon>Lactobacillales</taxon>
        <taxon>Streptococcaceae</taxon>
        <taxon>Streptococcus</taxon>
    </lineage>
</organism>
<feature type="transmembrane region" description="Helical" evidence="12">
    <location>
        <begin position="366"/>
        <end position="384"/>
    </location>
</feature>
<comment type="subcellular location">
    <subcellularLocation>
        <location evidence="1">Cell membrane</location>
        <topology evidence="1">Multi-pass membrane protein</topology>
    </subcellularLocation>
</comment>
<feature type="active site" description="Phosphocysteine intermediate; for EIIB activity" evidence="11">
    <location>
        <position position="28"/>
    </location>
</feature>
<dbReference type="InterPro" id="IPR001996">
    <property type="entry name" value="PTS_IIB_1"/>
</dbReference>
<dbReference type="GO" id="GO:0015771">
    <property type="term" value="P:trehalose transport"/>
    <property type="evidence" value="ECO:0007669"/>
    <property type="project" value="TreeGrafter"/>
</dbReference>
<feature type="transmembrane region" description="Helical" evidence="12">
    <location>
        <begin position="159"/>
        <end position="179"/>
    </location>
</feature>
<name>A0A139NB16_9STRE</name>
<evidence type="ECO:0000256" key="6">
    <source>
        <dbReference type="ARBA" id="ARBA00022683"/>
    </source>
</evidence>
<feature type="transmembrane region" description="Helical" evidence="12">
    <location>
        <begin position="332"/>
        <end position="354"/>
    </location>
</feature>
<evidence type="ECO:0000313" key="16">
    <source>
        <dbReference type="Proteomes" id="UP000070198"/>
    </source>
</evidence>
<keyword evidence="5 15" id="KW-0808">Transferase</keyword>
<dbReference type="Proteomes" id="UP000070198">
    <property type="component" value="Unassembled WGS sequence"/>
</dbReference>
<dbReference type="Gene3D" id="3.30.1360.60">
    <property type="entry name" value="Glucose permease domain IIB"/>
    <property type="match status" value="1"/>
</dbReference>